<keyword evidence="10" id="KW-1185">Reference proteome</keyword>
<keyword evidence="3 5" id="KW-0378">Hydrolase</keyword>
<evidence type="ECO:0000256" key="1">
    <source>
        <dbReference type="ARBA" id="ARBA00011073"/>
    </source>
</evidence>
<feature type="domain" description="Peptidase S8/S53" evidence="8">
    <location>
        <begin position="79"/>
        <end position="492"/>
    </location>
</feature>
<dbReference type="SUPFAM" id="SSF63520">
    <property type="entry name" value="PTS-regulatory domain, PRD"/>
    <property type="match status" value="1"/>
</dbReference>
<dbReference type="Proteomes" id="UP000045051">
    <property type="component" value="Unassembled WGS sequence"/>
</dbReference>
<comment type="similarity">
    <text evidence="1 5 6">Belongs to the peptidase S8 family.</text>
</comment>
<evidence type="ECO:0000256" key="2">
    <source>
        <dbReference type="ARBA" id="ARBA00022670"/>
    </source>
</evidence>
<keyword evidence="2 5" id="KW-0645">Protease</keyword>
<evidence type="ECO:0000256" key="7">
    <source>
        <dbReference type="SAM" id="SignalP"/>
    </source>
</evidence>
<dbReference type="GO" id="GO:0006508">
    <property type="term" value="P:proteolysis"/>
    <property type="evidence" value="ECO:0007669"/>
    <property type="project" value="UniProtKB-KW"/>
</dbReference>
<dbReference type="RefSeq" id="WP_042344129.1">
    <property type="nucleotide sequence ID" value="NZ_CDOH01000181.1"/>
</dbReference>
<name>A0A0B7IBM5_9FLAO</name>
<dbReference type="PANTHER" id="PTHR43399:SF4">
    <property type="entry name" value="CELL WALL-ASSOCIATED PROTEASE"/>
    <property type="match status" value="1"/>
</dbReference>
<evidence type="ECO:0000313" key="9">
    <source>
        <dbReference type="EMBL" id="CEN45820.1"/>
    </source>
</evidence>
<dbReference type="PROSITE" id="PS51892">
    <property type="entry name" value="SUBTILASE"/>
    <property type="match status" value="1"/>
</dbReference>
<dbReference type="GO" id="GO:0006355">
    <property type="term" value="P:regulation of DNA-templated transcription"/>
    <property type="evidence" value="ECO:0007669"/>
    <property type="project" value="InterPro"/>
</dbReference>
<dbReference type="InterPro" id="IPR022398">
    <property type="entry name" value="Peptidase_S8_His-AS"/>
</dbReference>
<keyword evidence="4 5" id="KW-0720">Serine protease</keyword>
<gene>
    <name evidence="9" type="ORF">CCAND38_30006</name>
</gene>
<evidence type="ECO:0000256" key="6">
    <source>
        <dbReference type="RuleBase" id="RU003355"/>
    </source>
</evidence>
<proteinExistence type="inferred from homology"/>
<feature type="chain" id="PRO_5009757894" evidence="7">
    <location>
        <begin position="18"/>
        <end position="538"/>
    </location>
</feature>
<dbReference type="InterPro" id="IPR017308">
    <property type="entry name" value="Pept_S8_subtilisin_bacteroid"/>
</dbReference>
<feature type="signal peptide" evidence="7">
    <location>
        <begin position="1"/>
        <end position="17"/>
    </location>
</feature>
<dbReference type="InterPro" id="IPR023827">
    <property type="entry name" value="Peptidase_S8_Asp-AS"/>
</dbReference>
<dbReference type="GO" id="GO:0004252">
    <property type="term" value="F:serine-type endopeptidase activity"/>
    <property type="evidence" value="ECO:0007669"/>
    <property type="project" value="UniProtKB-UniRule"/>
</dbReference>
<feature type="active site" description="Charge relay system" evidence="5">
    <location>
        <position position="290"/>
    </location>
</feature>
<dbReference type="InterPro" id="IPR036852">
    <property type="entry name" value="Peptidase_S8/S53_dom_sf"/>
</dbReference>
<dbReference type="EC" id="3.4.21.62" evidence="9"/>
<reference evidence="9 10" key="1">
    <citation type="submission" date="2015-01" db="EMBL/GenBank/DDBJ databases">
        <authorList>
            <person name="MANFREDI Pablo"/>
        </authorList>
    </citation>
    <scope>NUCLEOTIDE SEQUENCE [LARGE SCALE GENOMIC DNA]</scope>
    <source>
        <strain evidence="9 10">CcD38</strain>
    </source>
</reference>
<sequence>MNTQKSLLMIATAFVLASCSSVSKVSKSSLDVAPSSYTSVGKLAEDNLKTWPHESYSANLPGMNLGGAYDLLKKMKPKQKVIVGVIDSGIDINHEDLRNVVWTNPNEIANNGIDDDKNGYVDDIHGWNFLGDVNHENLEYVRIYKTKDKNNPLFEKAKKMYEKEHNETLEEKAYMEQLYQMILSADEVLAKELKKTNYTKSDLAQLKTSDDTIAQYVEFMQQMFNRVEDVNVLKSDFNNAAKYYDSKLKHHLNLNFHPRKTILKDDENDFSKKGYGNNNVIGPDLEESLHGTHVAGIIAAERGNGIGIDGVANNVQIMALRAVPDGDEYDKDIAFAIRYAADNGAKVINTSFGKGLSPHKDKVYEAIKYAASKDVLIVNAAGNDSKDIDVEDTYPNDEINGKEISDNFLTVGALNYMFNENLVASFSNFGKRNVDVFAPGVKIYAPTPDNNYKFLQGTSMASPEVAGIAALIRVYFPNLTAAQVKQVIMQSGVKPNLEVKVGEGENKKKVPFSELSTSGTIVNARNAIILAAKMSLRK</sequence>
<dbReference type="InterPro" id="IPR036634">
    <property type="entry name" value="PRD_sf"/>
</dbReference>
<dbReference type="PROSITE" id="PS51257">
    <property type="entry name" value="PROKAR_LIPOPROTEIN"/>
    <property type="match status" value="1"/>
</dbReference>
<dbReference type="SUPFAM" id="SSF52743">
    <property type="entry name" value="Subtilisin-like"/>
    <property type="match status" value="1"/>
</dbReference>
<organism evidence="9 10">
    <name type="scientific">Capnocytophaga canis</name>
    <dbReference type="NCBI Taxonomy" id="1848903"/>
    <lineage>
        <taxon>Bacteria</taxon>
        <taxon>Pseudomonadati</taxon>
        <taxon>Bacteroidota</taxon>
        <taxon>Flavobacteriia</taxon>
        <taxon>Flavobacteriales</taxon>
        <taxon>Flavobacteriaceae</taxon>
        <taxon>Capnocytophaga</taxon>
    </lineage>
</organism>
<dbReference type="EMBL" id="CDOI01000140">
    <property type="protein sequence ID" value="CEN45820.1"/>
    <property type="molecule type" value="Genomic_DNA"/>
</dbReference>
<dbReference type="PROSITE" id="PS00136">
    <property type="entry name" value="SUBTILASE_ASP"/>
    <property type="match status" value="1"/>
</dbReference>
<dbReference type="Gene3D" id="3.40.50.200">
    <property type="entry name" value="Peptidase S8/S53 domain"/>
    <property type="match status" value="2"/>
</dbReference>
<dbReference type="PROSITE" id="PS00138">
    <property type="entry name" value="SUBTILASE_SER"/>
    <property type="match status" value="1"/>
</dbReference>
<evidence type="ECO:0000259" key="8">
    <source>
        <dbReference type="Pfam" id="PF00082"/>
    </source>
</evidence>
<feature type="active site" description="Charge relay system" evidence="5">
    <location>
        <position position="459"/>
    </location>
</feature>
<evidence type="ECO:0000256" key="3">
    <source>
        <dbReference type="ARBA" id="ARBA00022801"/>
    </source>
</evidence>
<dbReference type="Pfam" id="PF00082">
    <property type="entry name" value="Peptidase_S8"/>
    <property type="match status" value="1"/>
</dbReference>
<dbReference type="CDD" id="cd07483">
    <property type="entry name" value="Peptidases_S8_Subtilisin_Novo-like"/>
    <property type="match status" value="1"/>
</dbReference>
<keyword evidence="7" id="KW-0732">Signal</keyword>
<evidence type="ECO:0000256" key="5">
    <source>
        <dbReference type="PROSITE-ProRule" id="PRU01240"/>
    </source>
</evidence>
<dbReference type="AlphaFoldDB" id="A0A0B7IBM5"/>
<dbReference type="InterPro" id="IPR023828">
    <property type="entry name" value="Peptidase_S8_Ser-AS"/>
</dbReference>
<evidence type="ECO:0000256" key="4">
    <source>
        <dbReference type="ARBA" id="ARBA00022825"/>
    </source>
</evidence>
<protein>
    <submittedName>
        <fullName evidence="9">Putative Subtilisin</fullName>
        <ecNumber evidence="9">3.4.21.62</ecNumber>
    </submittedName>
</protein>
<dbReference type="InterPro" id="IPR034080">
    <property type="entry name" value="Protease_P7-like_dom"/>
</dbReference>
<dbReference type="InterPro" id="IPR051048">
    <property type="entry name" value="Peptidase_S8/S53_subtilisin"/>
</dbReference>
<dbReference type="PIRSF" id="PIRSF037892">
    <property type="entry name" value="Subtilisin_rel_SRU_0565"/>
    <property type="match status" value="1"/>
</dbReference>
<dbReference type="PROSITE" id="PS00137">
    <property type="entry name" value="SUBTILASE_HIS"/>
    <property type="match status" value="1"/>
</dbReference>
<dbReference type="InterPro" id="IPR015500">
    <property type="entry name" value="Peptidase_S8_subtilisin-rel"/>
</dbReference>
<dbReference type="PANTHER" id="PTHR43399">
    <property type="entry name" value="SUBTILISIN-RELATED"/>
    <property type="match status" value="1"/>
</dbReference>
<dbReference type="PRINTS" id="PR00723">
    <property type="entry name" value="SUBTILISIN"/>
</dbReference>
<accession>A0A0B7IBM5</accession>
<feature type="active site" description="Charge relay system" evidence="5">
    <location>
        <position position="87"/>
    </location>
</feature>
<evidence type="ECO:0000313" key="10">
    <source>
        <dbReference type="Proteomes" id="UP000045051"/>
    </source>
</evidence>
<dbReference type="InterPro" id="IPR000209">
    <property type="entry name" value="Peptidase_S8/S53_dom"/>
</dbReference>